<reference evidence="2 3" key="1">
    <citation type="journal article" date="2012" name="J. Bacteriol.">
        <title>Genome sequence of deep-sea manganese-oxidizing bacterium Marinobacter manganoxydans MnI7-9.</title>
        <authorList>
            <person name="Wang H."/>
            <person name="Li H."/>
            <person name="Shao Z."/>
            <person name="Liao S."/>
            <person name="Johnstone L."/>
            <person name="Rensing C."/>
            <person name="Wang G."/>
        </authorList>
    </citation>
    <scope>NUCLEOTIDE SEQUENCE [LARGE SCALE GENOMIC DNA]</scope>
    <source>
        <strain evidence="2 3">MnI7-9</strain>
    </source>
</reference>
<proteinExistence type="predicted"/>
<protein>
    <submittedName>
        <fullName evidence="2">Uncharacterized protein</fullName>
    </submittedName>
</protein>
<feature type="transmembrane region" description="Helical" evidence="1">
    <location>
        <begin position="64"/>
        <end position="86"/>
    </location>
</feature>
<feature type="transmembrane region" description="Helical" evidence="1">
    <location>
        <begin position="98"/>
        <end position="119"/>
    </location>
</feature>
<keyword evidence="1" id="KW-0812">Transmembrane</keyword>
<dbReference type="Proteomes" id="UP000003208">
    <property type="component" value="Unassembled WGS sequence"/>
</dbReference>
<accession>G6YWS2</accession>
<name>G6YWS2_9GAMM</name>
<gene>
    <name evidence="2" type="ORF">KYE_16678</name>
</gene>
<sequence>MMGNRSIMQTKVSTPFLDTGFWSSALKVSYFYMTLMAMGLFVAYGNELVGDHLSGIDEHGKRLALAFFRVVIVGIALSCIQNVFIFKFHPRSFHKQGAFLNCGYVWFPCMIVVLVLGITSPGLFY</sequence>
<feature type="transmembrane region" description="Helical" evidence="1">
    <location>
        <begin position="21"/>
        <end position="44"/>
    </location>
</feature>
<evidence type="ECO:0000313" key="3">
    <source>
        <dbReference type="Proteomes" id="UP000003208"/>
    </source>
</evidence>
<keyword evidence="3" id="KW-1185">Reference proteome</keyword>
<dbReference type="EMBL" id="AGTR01000080">
    <property type="protein sequence ID" value="EHJ03466.1"/>
    <property type="molecule type" value="Genomic_DNA"/>
</dbReference>
<keyword evidence="1" id="KW-0472">Membrane</keyword>
<evidence type="ECO:0000313" key="2">
    <source>
        <dbReference type="EMBL" id="EHJ03466.1"/>
    </source>
</evidence>
<evidence type="ECO:0000256" key="1">
    <source>
        <dbReference type="SAM" id="Phobius"/>
    </source>
</evidence>
<keyword evidence="1" id="KW-1133">Transmembrane helix</keyword>
<organism evidence="2 3">
    <name type="scientific">Marinobacter manganoxydans MnI7-9</name>
    <dbReference type="NCBI Taxonomy" id="1094979"/>
    <lineage>
        <taxon>Bacteria</taxon>
        <taxon>Pseudomonadati</taxon>
        <taxon>Pseudomonadota</taxon>
        <taxon>Gammaproteobacteria</taxon>
        <taxon>Pseudomonadales</taxon>
        <taxon>Marinobacteraceae</taxon>
        <taxon>Marinobacter</taxon>
    </lineage>
</organism>
<dbReference type="AlphaFoldDB" id="G6YWS2"/>